<dbReference type="EMBL" id="RCHU02000014">
    <property type="protein sequence ID" value="KAL3571668.1"/>
    <property type="molecule type" value="Genomic_DNA"/>
</dbReference>
<name>A0ACC4B1C4_POPAL</name>
<keyword evidence="2" id="KW-1185">Reference proteome</keyword>
<organism evidence="1 2">
    <name type="scientific">Populus alba</name>
    <name type="common">White poplar</name>
    <dbReference type="NCBI Taxonomy" id="43335"/>
    <lineage>
        <taxon>Eukaryota</taxon>
        <taxon>Viridiplantae</taxon>
        <taxon>Streptophyta</taxon>
        <taxon>Embryophyta</taxon>
        <taxon>Tracheophyta</taxon>
        <taxon>Spermatophyta</taxon>
        <taxon>Magnoliopsida</taxon>
        <taxon>eudicotyledons</taxon>
        <taxon>Gunneridae</taxon>
        <taxon>Pentapetalae</taxon>
        <taxon>rosids</taxon>
        <taxon>fabids</taxon>
        <taxon>Malpighiales</taxon>
        <taxon>Salicaceae</taxon>
        <taxon>Saliceae</taxon>
        <taxon>Populus</taxon>
    </lineage>
</organism>
<proteinExistence type="predicted"/>
<comment type="caution">
    <text evidence="1">The sequence shown here is derived from an EMBL/GenBank/DDBJ whole genome shotgun (WGS) entry which is preliminary data.</text>
</comment>
<reference evidence="1 2" key="1">
    <citation type="journal article" date="2024" name="Plant Biotechnol. J.">
        <title>Genome and CRISPR/Cas9 system of a widespread forest tree (Populus alba) in the world.</title>
        <authorList>
            <person name="Liu Y.J."/>
            <person name="Jiang P.F."/>
            <person name="Han X.M."/>
            <person name="Li X.Y."/>
            <person name="Wang H.M."/>
            <person name="Wang Y.J."/>
            <person name="Wang X.X."/>
            <person name="Zeng Q.Y."/>
        </authorList>
    </citation>
    <scope>NUCLEOTIDE SEQUENCE [LARGE SCALE GENOMIC DNA]</scope>
    <source>
        <strain evidence="2">cv. PAL-ZL1</strain>
    </source>
</reference>
<gene>
    <name evidence="1" type="ORF">D5086_025572</name>
</gene>
<sequence>MILQQHTILFLAIFVVSLIGGHASIKFSCNRTCGTSHLPYPFGFSANCDIHLNCSPNGEMLINEFPVQIVGQDTIKINLEPRCDRPVEALYSLSTKNYAPKSANAILLNNCTSGFSPCSIPSISVRTHFESLNCSNNSSVSCFSKADTANGFFDYNMANISQCKYLLSSISAESFTGSGVSLETQMMELWWWLQGDCRCSKDANCTKVESPAGSGFRCQCRDGLIGDGYLAGVGCRKAAGCNPAKYLSGQCGAGARPAVLLGGIVAAVGVGLGLFCCLTRRNSISKAKSFRKLHRAEAADISIPIYPYKEIEKATNGFSEKQRIGTGAYGTVYAGKLSAKKVLDFSRPQDEVNLASLAIDKIGRGLLDEIIDPFLDLHSDAWTFSSVHRVAELAFRCLAFHKDTRPSMMEVAAELEQITLTRWPPSEEINCTTSLDFSQCSSSSSVSEKPLNLTVKKTEIERRGLLVLQTQASRKSTERTDRNSPMSVQDPWLSEQSSPSSSSLLNNVIVE</sequence>
<protein>
    <submittedName>
        <fullName evidence="1">Uncharacterized protein</fullName>
    </submittedName>
</protein>
<accession>A0ACC4B1C4</accession>
<dbReference type="Proteomes" id="UP000309997">
    <property type="component" value="Unassembled WGS sequence"/>
</dbReference>
<evidence type="ECO:0000313" key="2">
    <source>
        <dbReference type="Proteomes" id="UP000309997"/>
    </source>
</evidence>
<evidence type="ECO:0000313" key="1">
    <source>
        <dbReference type="EMBL" id="KAL3571668.1"/>
    </source>
</evidence>